<reference evidence="2 3" key="1">
    <citation type="submission" date="2019-05" db="EMBL/GenBank/DDBJ databases">
        <title>Algicella ahnfeltiae gen. nov., sp. nov., a novel marine bacterium of the family Flavobacteriaceae isolated from a red alga.</title>
        <authorList>
            <person name="Nedashkovskaya O.I."/>
            <person name="Kukhlevskiy A.D."/>
            <person name="Kim S.-G."/>
            <person name="Zhukova N.V."/>
            <person name="Mikhailov V.V."/>
        </authorList>
    </citation>
    <scope>NUCLEOTIDE SEQUENCE [LARGE SCALE GENOMIC DNA]</scope>
    <source>
        <strain evidence="2 3">10Alg115</strain>
    </source>
</reference>
<feature type="transmembrane region" description="Helical" evidence="1">
    <location>
        <begin position="12"/>
        <end position="30"/>
    </location>
</feature>
<dbReference type="KEGG" id="fbe:FF125_18970"/>
<dbReference type="EMBL" id="CP040749">
    <property type="protein sequence ID" value="QCX40424.1"/>
    <property type="molecule type" value="Genomic_DNA"/>
</dbReference>
<dbReference type="Proteomes" id="UP000306229">
    <property type="component" value="Chromosome"/>
</dbReference>
<evidence type="ECO:0000313" key="3">
    <source>
        <dbReference type="Proteomes" id="UP000306229"/>
    </source>
</evidence>
<organism evidence="2 3">
    <name type="scientific">Aureibaculum algae</name>
    <dbReference type="NCBI Taxonomy" id="2584122"/>
    <lineage>
        <taxon>Bacteria</taxon>
        <taxon>Pseudomonadati</taxon>
        <taxon>Bacteroidota</taxon>
        <taxon>Flavobacteriia</taxon>
        <taxon>Flavobacteriales</taxon>
        <taxon>Flavobacteriaceae</taxon>
        <taxon>Aureibaculum</taxon>
    </lineage>
</organism>
<keyword evidence="1" id="KW-0812">Transmembrane</keyword>
<name>A0A5B7TYI2_9FLAO</name>
<protein>
    <submittedName>
        <fullName evidence="2">Uncharacterized protein</fullName>
    </submittedName>
</protein>
<evidence type="ECO:0000256" key="1">
    <source>
        <dbReference type="SAM" id="Phobius"/>
    </source>
</evidence>
<gene>
    <name evidence="2" type="ORF">FF125_18970</name>
</gene>
<dbReference type="RefSeq" id="WP_138951431.1">
    <property type="nucleotide sequence ID" value="NZ_CP040749.1"/>
</dbReference>
<feature type="transmembrane region" description="Helical" evidence="1">
    <location>
        <begin position="62"/>
        <end position="85"/>
    </location>
</feature>
<proteinExistence type="predicted"/>
<dbReference type="AlphaFoldDB" id="A0A5B7TYI2"/>
<accession>A0A5B7TYI2</accession>
<keyword evidence="1" id="KW-0472">Membrane</keyword>
<keyword evidence="1" id="KW-1133">Transmembrane helix</keyword>
<evidence type="ECO:0000313" key="2">
    <source>
        <dbReference type="EMBL" id="QCX40424.1"/>
    </source>
</evidence>
<sequence length="93" mass="10681">MKTKTNFNGTLAFFLAIANTILFYNFLYGYGNDERVASSFFIIIPIQLGLISYFEKSNKKKLFIILTIISLIIYLILAFLEAYTIGMARAYKN</sequence>
<keyword evidence="3" id="KW-1185">Reference proteome</keyword>
<feature type="transmembrane region" description="Helical" evidence="1">
    <location>
        <begin position="36"/>
        <end position="55"/>
    </location>
</feature>